<dbReference type="EMBL" id="MN739577">
    <property type="protein sequence ID" value="QHT13917.1"/>
    <property type="molecule type" value="Genomic_DNA"/>
</dbReference>
<dbReference type="AlphaFoldDB" id="A0A6C0DBN9"/>
<name>A0A6C0DBN9_9ZZZZ</name>
<evidence type="ECO:0000313" key="2">
    <source>
        <dbReference type="EMBL" id="QHT13917.1"/>
    </source>
</evidence>
<proteinExistence type="predicted"/>
<evidence type="ECO:0000256" key="1">
    <source>
        <dbReference type="SAM" id="Phobius"/>
    </source>
</evidence>
<keyword evidence="1" id="KW-1133">Transmembrane helix</keyword>
<keyword evidence="1" id="KW-0472">Membrane</keyword>
<protein>
    <submittedName>
        <fullName evidence="2">Uncharacterized protein</fullName>
    </submittedName>
</protein>
<keyword evidence="1" id="KW-0812">Transmembrane</keyword>
<accession>A0A6C0DBN9</accession>
<sequence>MEINCRLHSLIVKLFNSYAVIFFNIFCVLQHNRVKTLFLESPSKVLKNGHFKNVQK</sequence>
<organism evidence="2">
    <name type="scientific">viral metagenome</name>
    <dbReference type="NCBI Taxonomy" id="1070528"/>
    <lineage>
        <taxon>unclassified sequences</taxon>
        <taxon>metagenomes</taxon>
        <taxon>organismal metagenomes</taxon>
    </lineage>
</organism>
<reference evidence="2" key="1">
    <citation type="journal article" date="2020" name="Nature">
        <title>Giant virus diversity and host interactions through global metagenomics.</title>
        <authorList>
            <person name="Schulz F."/>
            <person name="Roux S."/>
            <person name="Paez-Espino D."/>
            <person name="Jungbluth S."/>
            <person name="Walsh D.A."/>
            <person name="Denef V.J."/>
            <person name="McMahon K.D."/>
            <person name="Konstantinidis K.T."/>
            <person name="Eloe-Fadrosh E.A."/>
            <person name="Kyrpides N.C."/>
            <person name="Woyke T."/>
        </authorList>
    </citation>
    <scope>NUCLEOTIDE SEQUENCE</scope>
    <source>
        <strain evidence="2">GVMAG-M-3300023174-134</strain>
    </source>
</reference>
<feature type="transmembrane region" description="Helical" evidence="1">
    <location>
        <begin position="6"/>
        <end position="29"/>
    </location>
</feature>